<feature type="compositionally biased region" description="Polar residues" evidence="1">
    <location>
        <begin position="84"/>
        <end position="97"/>
    </location>
</feature>
<sequence length="195" mass="22173">MSDTSSGSSQTLENTGDDTDPKFFETLTLKYMKAHEPFDVYDFPQQYIPRPKYGYLPPAFILGAALTFPEYQRYAEQRPPPNSQGPQSIGANSQVPSSVPRRGSDGTPLLQKVWTKSDTPFLLPICSSYKLGKRFPTEECEALLDDLESAGIEANIDWYLREDYSQWADESILDWSQPYRDMVAKRKQARRAKGQ</sequence>
<feature type="region of interest" description="Disordered" evidence="1">
    <location>
        <begin position="75"/>
        <end position="107"/>
    </location>
</feature>
<reference evidence="2 3" key="1">
    <citation type="journal article" date="2020" name="ISME J.">
        <title>Uncovering the hidden diversity of litter-decomposition mechanisms in mushroom-forming fungi.</title>
        <authorList>
            <person name="Floudas D."/>
            <person name="Bentzer J."/>
            <person name="Ahren D."/>
            <person name="Johansson T."/>
            <person name="Persson P."/>
            <person name="Tunlid A."/>
        </authorList>
    </citation>
    <scope>NUCLEOTIDE SEQUENCE [LARGE SCALE GENOMIC DNA]</scope>
    <source>
        <strain evidence="2 3">CBS 291.85</strain>
    </source>
</reference>
<dbReference type="AlphaFoldDB" id="A0A8H5FIC9"/>
<feature type="region of interest" description="Disordered" evidence="1">
    <location>
        <begin position="1"/>
        <end position="22"/>
    </location>
</feature>
<keyword evidence="3" id="KW-1185">Reference proteome</keyword>
<evidence type="ECO:0000256" key="1">
    <source>
        <dbReference type="SAM" id="MobiDB-lite"/>
    </source>
</evidence>
<dbReference type="OrthoDB" id="3088329at2759"/>
<proteinExistence type="predicted"/>
<feature type="compositionally biased region" description="Polar residues" evidence="1">
    <location>
        <begin position="1"/>
        <end position="14"/>
    </location>
</feature>
<name>A0A8H5FIC9_9AGAR</name>
<dbReference type="EMBL" id="JAACJM010000212">
    <property type="protein sequence ID" value="KAF5337662.1"/>
    <property type="molecule type" value="Genomic_DNA"/>
</dbReference>
<protein>
    <submittedName>
        <fullName evidence="2">Uncharacterized protein</fullName>
    </submittedName>
</protein>
<accession>A0A8H5FIC9</accession>
<evidence type="ECO:0000313" key="3">
    <source>
        <dbReference type="Proteomes" id="UP000559256"/>
    </source>
</evidence>
<evidence type="ECO:0000313" key="2">
    <source>
        <dbReference type="EMBL" id="KAF5337662.1"/>
    </source>
</evidence>
<comment type="caution">
    <text evidence="2">The sequence shown here is derived from an EMBL/GenBank/DDBJ whole genome shotgun (WGS) entry which is preliminary data.</text>
</comment>
<gene>
    <name evidence="2" type="ORF">D9758_013024</name>
</gene>
<dbReference type="Proteomes" id="UP000559256">
    <property type="component" value="Unassembled WGS sequence"/>
</dbReference>
<organism evidence="2 3">
    <name type="scientific">Tetrapyrgos nigripes</name>
    <dbReference type="NCBI Taxonomy" id="182062"/>
    <lineage>
        <taxon>Eukaryota</taxon>
        <taxon>Fungi</taxon>
        <taxon>Dikarya</taxon>
        <taxon>Basidiomycota</taxon>
        <taxon>Agaricomycotina</taxon>
        <taxon>Agaricomycetes</taxon>
        <taxon>Agaricomycetidae</taxon>
        <taxon>Agaricales</taxon>
        <taxon>Marasmiineae</taxon>
        <taxon>Marasmiaceae</taxon>
        <taxon>Tetrapyrgos</taxon>
    </lineage>
</organism>